<protein>
    <submittedName>
        <fullName evidence="5">Caspase domain-containing protein</fullName>
    </submittedName>
</protein>
<dbReference type="GO" id="GO:0006508">
    <property type="term" value="P:proteolysis"/>
    <property type="evidence" value="ECO:0007669"/>
    <property type="project" value="InterPro"/>
</dbReference>
<dbReference type="PANTHER" id="PTHR48104:SF30">
    <property type="entry name" value="METACASPASE-1"/>
    <property type="match status" value="1"/>
</dbReference>
<gene>
    <name evidence="5" type="ORF">IW261DRAFT_1572433</name>
</gene>
<keyword evidence="2" id="KW-0053">Apoptosis</keyword>
<dbReference type="AlphaFoldDB" id="A0AA39NT88"/>
<dbReference type="InterPro" id="IPR029030">
    <property type="entry name" value="Caspase-like_dom_sf"/>
</dbReference>
<evidence type="ECO:0000259" key="4">
    <source>
        <dbReference type="Pfam" id="PF00656"/>
    </source>
</evidence>
<keyword evidence="3" id="KW-0378">Hydrolase</keyword>
<dbReference type="SUPFAM" id="SSF52129">
    <property type="entry name" value="Caspase-like"/>
    <property type="match status" value="1"/>
</dbReference>
<name>A0AA39NT88_9AGAR</name>
<evidence type="ECO:0000256" key="3">
    <source>
        <dbReference type="ARBA" id="ARBA00022807"/>
    </source>
</evidence>
<proteinExistence type="inferred from homology"/>
<evidence type="ECO:0000313" key="5">
    <source>
        <dbReference type="EMBL" id="KAK0471053.1"/>
    </source>
</evidence>
<reference evidence="5" key="1">
    <citation type="submission" date="2023-06" db="EMBL/GenBank/DDBJ databases">
        <authorList>
            <consortium name="Lawrence Berkeley National Laboratory"/>
            <person name="Ahrendt S."/>
            <person name="Sahu N."/>
            <person name="Indic B."/>
            <person name="Wong-Bajracharya J."/>
            <person name="Merenyi Z."/>
            <person name="Ke H.-M."/>
            <person name="Monk M."/>
            <person name="Kocsube S."/>
            <person name="Drula E."/>
            <person name="Lipzen A."/>
            <person name="Balint B."/>
            <person name="Henrissat B."/>
            <person name="Andreopoulos B."/>
            <person name="Martin F.M."/>
            <person name="Harder C.B."/>
            <person name="Rigling D."/>
            <person name="Ford K.L."/>
            <person name="Foster G.D."/>
            <person name="Pangilinan J."/>
            <person name="Papanicolaou A."/>
            <person name="Barry K."/>
            <person name="LaButti K."/>
            <person name="Viragh M."/>
            <person name="Koriabine M."/>
            <person name="Yan M."/>
            <person name="Riley R."/>
            <person name="Champramary S."/>
            <person name="Plett K.L."/>
            <person name="Tsai I.J."/>
            <person name="Slot J."/>
            <person name="Sipos G."/>
            <person name="Plett J."/>
            <person name="Nagy L.G."/>
            <person name="Grigoriev I.V."/>
        </authorList>
    </citation>
    <scope>NUCLEOTIDE SEQUENCE</scope>
    <source>
        <strain evidence="5">ICMP 16352</strain>
    </source>
</reference>
<keyword evidence="3" id="KW-0788">Thiol protease</keyword>
<evidence type="ECO:0000256" key="2">
    <source>
        <dbReference type="ARBA" id="ARBA00022703"/>
    </source>
</evidence>
<dbReference type="GO" id="GO:0006915">
    <property type="term" value="P:apoptotic process"/>
    <property type="evidence" value="ECO:0007669"/>
    <property type="project" value="UniProtKB-KW"/>
</dbReference>
<dbReference type="Gene3D" id="3.40.50.1460">
    <property type="match status" value="1"/>
</dbReference>
<evidence type="ECO:0000256" key="1">
    <source>
        <dbReference type="ARBA" id="ARBA00009005"/>
    </source>
</evidence>
<dbReference type="GO" id="GO:0005737">
    <property type="term" value="C:cytoplasm"/>
    <property type="evidence" value="ECO:0007669"/>
    <property type="project" value="TreeGrafter"/>
</dbReference>
<sequence>MFSKWFSVVVTATSDVRLGSRAFFRRLLLKLGCSHHPSSPPPTFADIPGQSLAPLPSPARSITIGCPTPRLFALVIGINKYLSNEVRDLSGAVADADDVSEFLQKTLGVPKDQIKNLRNEQATRVTIETEINNLGNNLEIAKDDAILIFYAGHGAEARAPSGWPNANGKLQMLLPYDFIFNGSSNSSEGQGVLDITLSRLLRNVAEKKSDNITVVLDCCHSGSGTRPYDSDPTFAVRGIDLPKTYAIAEDLLHDIEPDAHASFVAKGFEKAGLLSHVLLTACKQGQEATERDGHGAFTSALLSLLRQNDVDKLTYQDVILNLPGLPSQDPQCEGVHQSRFVFNSKVTSPQHRLYPIRAFSDSPGHRGQYILEAGEAHGITTNAEFVVFTDRSMTSTALGSVIAVETTDFTTTCRFSVAVDQTQPFILAHPGYALQTRVGNGQDFCLFIEADEKLLDIFKRIAAEMRSDQAGKRGFRLAENRDDADLVVAADGDLVHFEIMNQLCRKHGLARMPFEVKIDDLDAIRGILHSSADFYWYLHRSSERAPLSRKVKVECTKLTETGEYTDDLEEILEPDPNGDNLNNEDVIFIDVDEEAIYGFKIFNTESVPLYVSMFYFDVSDLSISTLFPNLQASRPILLTTLFAITGLYYQPGSAWKDVDVSLPPGESLSIGYGTSGTVPHMYTLRKGQDVDVGFLKLFFSTEYLDLSGVVQRSPFTESRGSRRVAPQSRYLWDEKCIAVIQKRGKDSSGD</sequence>
<dbReference type="GO" id="GO:0004197">
    <property type="term" value="F:cysteine-type endopeptidase activity"/>
    <property type="evidence" value="ECO:0007669"/>
    <property type="project" value="InterPro"/>
</dbReference>
<keyword evidence="3" id="KW-0645">Protease</keyword>
<evidence type="ECO:0000313" key="6">
    <source>
        <dbReference type="Proteomes" id="UP001175227"/>
    </source>
</evidence>
<accession>A0AA39NT88</accession>
<dbReference type="EMBL" id="JAUEPR010000055">
    <property type="protein sequence ID" value="KAK0471053.1"/>
    <property type="molecule type" value="Genomic_DNA"/>
</dbReference>
<organism evidence="5 6">
    <name type="scientific">Armillaria novae-zelandiae</name>
    <dbReference type="NCBI Taxonomy" id="153914"/>
    <lineage>
        <taxon>Eukaryota</taxon>
        <taxon>Fungi</taxon>
        <taxon>Dikarya</taxon>
        <taxon>Basidiomycota</taxon>
        <taxon>Agaricomycotina</taxon>
        <taxon>Agaricomycetes</taxon>
        <taxon>Agaricomycetidae</taxon>
        <taxon>Agaricales</taxon>
        <taxon>Marasmiineae</taxon>
        <taxon>Physalacriaceae</taxon>
        <taxon>Armillaria</taxon>
    </lineage>
</organism>
<comment type="similarity">
    <text evidence="1">Belongs to the peptidase C14B family.</text>
</comment>
<comment type="caution">
    <text evidence="5">The sequence shown here is derived from an EMBL/GenBank/DDBJ whole genome shotgun (WGS) entry which is preliminary data.</text>
</comment>
<dbReference type="InterPro" id="IPR011600">
    <property type="entry name" value="Pept_C14_caspase"/>
</dbReference>
<keyword evidence="6" id="KW-1185">Reference proteome</keyword>
<dbReference type="Proteomes" id="UP001175227">
    <property type="component" value="Unassembled WGS sequence"/>
</dbReference>
<dbReference type="PANTHER" id="PTHR48104">
    <property type="entry name" value="METACASPASE-4"/>
    <property type="match status" value="1"/>
</dbReference>
<dbReference type="InterPro" id="IPR050452">
    <property type="entry name" value="Metacaspase"/>
</dbReference>
<dbReference type="Pfam" id="PF00656">
    <property type="entry name" value="Peptidase_C14"/>
    <property type="match status" value="1"/>
</dbReference>
<feature type="domain" description="Peptidase C14 caspase" evidence="4">
    <location>
        <begin position="72"/>
        <end position="317"/>
    </location>
</feature>